<dbReference type="Proteomes" id="UP000198939">
    <property type="component" value="Unassembled WGS sequence"/>
</dbReference>
<protein>
    <submittedName>
        <fullName evidence="4">Cholesterol dehydrogenase</fullName>
    </submittedName>
    <submittedName>
        <fullName evidence="5">Nucleoside-diphosphate-sugar epimerase</fullName>
    </submittedName>
</protein>
<dbReference type="GO" id="GO:0016616">
    <property type="term" value="F:oxidoreductase activity, acting on the CH-OH group of donors, NAD or NADP as acceptor"/>
    <property type="evidence" value="ECO:0007669"/>
    <property type="project" value="TreeGrafter"/>
</dbReference>
<dbReference type="Pfam" id="PF01370">
    <property type="entry name" value="Epimerase"/>
    <property type="match status" value="1"/>
</dbReference>
<reference evidence="5 7" key="3">
    <citation type="submission" date="2016-10" db="EMBL/GenBank/DDBJ databases">
        <authorList>
            <person name="Varghese N."/>
            <person name="Submissions S."/>
        </authorList>
    </citation>
    <scope>NUCLEOTIDE SEQUENCE [LARGE SCALE GENOMIC DNA]</scope>
    <source>
        <strain evidence="5 7">CGMCC 1.7071</strain>
    </source>
</reference>
<name>A0A1H8NSD4_9HYPH</name>
<evidence type="ECO:0000313" key="6">
    <source>
        <dbReference type="Proteomes" id="UP000183063"/>
    </source>
</evidence>
<dbReference type="InterPro" id="IPR036291">
    <property type="entry name" value="NAD(P)-bd_dom_sf"/>
</dbReference>
<keyword evidence="7" id="KW-1185">Reference proteome</keyword>
<dbReference type="PANTHER" id="PTHR10366">
    <property type="entry name" value="NAD DEPENDENT EPIMERASE/DEHYDRATASE"/>
    <property type="match status" value="1"/>
</dbReference>
<dbReference type="AlphaFoldDB" id="A0A1H8NSD4"/>
<dbReference type="Gene3D" id="3.40.50.720">
    <property type="entry name" value="NAD(P)-binding Rossmann-like Domain"/>
    <property type="match status" value="1"/>
</dbReference>
<evidence type="ECO:0000313" key="4">
    <source>
        <dbReference type="EMBL" id="SEI00585.1"/>
    </source>
</evidence>
<dbReference type="OrthoDB" id="367683at2"/>
<dbReference type="EMBL" id="FNXB01000018">
    <property type="protein sequence ID" value="SEI00585.1"/>
    <property type="molecule type" value="Genomic_DNA"/>
</dbReference>
<reference evidence="4" key="2">
    <citation type="submission" date="2016-10" db="EMBL/GenBank/DDBJ databases">
        <authorList>
            <person name="de Groot N.N."/>
        </authorList>
    </citation>
    <scope>NUCLEOTIDE SEQUENCE [LARGE SCALE GENOMIC DNA]</scope>
    <source>
        <strain evidence="4">CCBAU85039</strain>
    </source>
</reference>
<evidence type="ECO:0000313" key="5">
    <source>
        <dbReference type="EMBL" id="SEO32505.1"/>
    </source>
</evidence>
<organism evidence="4 6">
    <name type="scientific">Rhizobium tibeticum</name>
    <dbReference type="NCBI Taxonomy" id="501024"/>
    <lineage>
        <taxon>Bacteria</taxon>
        <taxon>Pseudomonadati</taxon>
        <taxon>Pseudomonadota</taxon>
        <taxon>Alphaproteobacteria</taxon>
        <taxon>Hyphomicrobiales</taxon>
        <taxon>Rhizobiaceae</taxon>
        <taxon>Rhizobium/Agrobacterium group</taxon>
        <taxon>Rhizobium</taxon>
    </lineage>
</organism>
<dbReference type="EMBL" id="FOCV01000015">
    <property type="protein sequence ID" value="SEO32505.1"/>
    <property type="molecule type" value="Genomic_DNA"/>
</dbReference>
<evidence type="ECO:0000259" key="3">
    <source>
        <dbReference type="Pfam" id="PF01370"/>
    </source>
</evidence>
<evidence type="ECO:0000313" key="7">
    <source>
        <dbReference type="Proteomes" id="UP000198939"/>
    </source>
</evidence>
<accession>A0A1H8NSD4</accession>
<dbReference type="STRING" id="501024.RTCCBAU85039_3647"/>
<dbReference type="PANTHER" id="PTHR10366:SF564">
    <property type="entry name" value="STEROL-4-ALPHA-CARBOXYLATE 3-DEHYDROGENASE, DECARBOXYLATING"/>
    <property type="match status" value="1"/>
</dbReference>
<dbReference type="SUPFAM" id="SSF51735">
    <property type="entry name" value="NAD(P)-binding Rossmann-fold domains"/>
    <property type="match status" value="1"/>
</dbReference>
<evidence type="ECO:0000256" key="1">
    <source>
        <dbReference type="ARBA" id="ARBA00023002"/>
    </source>
</evidence>
<reference evidence="6" key="1">
    <citation type="submission" date="2016-10" db="EMBL/GenBank/DDBJ databases">
        <authorList>
            <person name="Wibberg D."/>
        </authorList>
    </citation>
    <scope>NUCLEOTIDE SEQUENCE [LARGE SCALE GENOMIC DNA]</scope>
</reference>
<evidence type="ECO:0000256" key="2">
    <source>
        <dbReference type="ARBA" id="ARBA00023445"/>
    </source>
</evidence>
<dbReference type="InterPro" id="IPR001509">
    <property type="entry name" value="Epimerase_deHydtase"/>
</dbReference>
<dbReference type="InterPro" id="IPR050425">
    <property type="entry name" value="NAD(P)_dehydrat-like"/>
</dbReference>
<proteinExistence type="inferred from homology"/>
<dbReference type="RefSeq" id="WP_072377421.1">
    <property type="nucleotide sequence ID" value="NZ_FNXB01000018.1"/>
</dbReference>
<feature type="domain" description="NAD-dependent epimerase/dehydratase" evidence="3">
    <location>
        <begin position="6"/>
        <end position="176"/>
    </location>
</feature>
<gene>
    <name evidence="4" type="ORF">RTCCBAU85039_3647</name>
    <name evidence="5" type="ORF">SAMN05216228_101561</name>
</gene>
<comment type="similarity">
    <text evidence="2">Belongs to the NAD(P)-dependent epimerase/dehydratase family. Dihydroflavonol-4-reductase subfamily.</text>
</comment>
<dbReference type="Proteomes" id="UP000183063">
    <property type="component" value="Unassembled WGS sequence"/>
</dbReference>
<keyword evidence="1" id="KW-0560">Oxidoreductase</keyword>
<sequence length="337" mass="38117">MLANTVLVTGATGRIGRIVAADLLERGYRVRATTSRPQAIGAGEGVDWRKVDFLGNPDYDDLVAGCDAIIHLAAELGKKDRMKQVNVEATRALAAAAERANVPVFCYASSVSVYGSGRSINVDEESEVLTPDRDVRSEYWALDYVREYGRTKLAGELALRDVAKKVRYVILRPAVVVDISQMVSVRDWNPVKRMLAAHRHAHHIYVGDVSDAFIWFMRRGIAGQSRPGSVSVYNLAEDDYPTPRHVDFMRKAFAVTGDHRFRTLAFPWIADWMHDFLRFRTLPLRSPLWRMRFSNERLKAEGYRFRYGMAKAEELALGRLRLETHHRPSQGLGEEPA</sequence>